<dbReference type="VEuPathDB" id="FungiDB:P170DRAFT_427314"/>
<feature type="region of interest" description="Disordered" evidence="1">
    <location>
        <begin position="168"/>
        <end position="187"/>
    </location>
</feature>
<comment type="caution">
    <text evidence="2">The sequence shown here is derived from an EMBL/GenBank/DDBJ whole genome shotgun (WGS) entry which is preliminary data.</text>
</comment>
<dbReference type="RefSeq" id="XP_024703507.1">
    <property type="nucleotide sequence ID" value="XM_024847767.1"/>
</dbReference>
<reference evidence="2 3" key="1">
    <citation type="submission" date="2016-12" db="EMBL/GenBank/DDBJ databases">
        <title>The genomes of Aspergillus section Nigri reveals drivers in fungal speciation.</title>
        <authorList>
            <consortium name="DOE Joint Genome Institute"/>
            <person name="Vesth T.C."/>
            <person name="Nybo J."/>
            <person name="Theobald S."/>
            <person name="Brandl J."/>
            <person name="Frisvad J.C."/>
            <person name="Nielsen K.F."/>
            <person name="Lyhne E.K."/>
            <person name="Kogle M.E."/>
            <person name="Kuo A."/>
            <person name="Riley R."/>
            <person name="Clum A."/>
            <person name="Nolan M."/>
            <person name="Lipzen A."/>
            <person name="Salamov A."/>
            <person name="Henrissat B."/>
            <person name="Wiebenga A."/>
            <person name="De Vries R.P."/>
            <person name="Grigoriev I.V."/>
            <person name="Mortensen U.H."/>
            <person name="Andersen M.R."/>
            <person name="Baker S.E."/>
        </authorList>
    </citation>
    <scope>NUCLEOTIDE SEQUENCE [LARGE SCALE GENOMIC DNA]</scope>
    <source>
        <strain evidence="2 3">IBT 23096</strain>
    </source>
</reference>
<evidence type="ECO:0000313" key="3">
    <source>
        <dbReference type="Proteomes" id="UP000234275"/>
    </source>
</evidence>
<dbReference type="AlphaFoldDB" id="A0A2I2G5Q3"/>
<gene>
    <name evidence="2" type="ORF">P170DRAFT_427314</name>
</gene>
<accession>A0A2I2G5Q3</accession>
<dbReference type="Proteomes" id="UP000234275">
    <property type="component" value="Unassembled WGS sequence"/>
</dbReference>
<keyword evidence="3" id="KW-1185">Reference proteome</keyword>
<organism evidence="2 3">
    <name type="scientific">Aspergillus steynii IBT 23096</name>
    <dbReference type="NCBI Taxonomy" id="1392250"/>
    <lineage>
        <taxon>Eukaryota</taxon>
        <taxon>Fungi</taxon>
        <taxon>Dikarya</taxon>
        <taxon>Ascomycota</taxon>
        <taxon>Pezizomycotina</taxon>
        <taxon>Eurotiomycetes</taxon>
        <taxon>Eurotiomycetidae</taxon>
        <taxon>Eurotiales</taxon>
        <taxon>Aspergillaceae</taxon>
        <taxon>Aspergillus</taxon>
        <taxon>Aspergillus subgen. Circumdati</taxon>
    </lineage>
</organism>
<proteinExistence type="predicted"/>
<feature type="compositionally biased region" description="Basic and acidic residues" evidence="1">
    <location>
        <begin position="171"/>
        <end position="187"/>
    </location>
</feature>
<name>A0A2I2G5Q3_9EURO</name>
<evidence type="ECO:0000313" key="2">
    <source>
        <dbReference type="EMBL" id="PLB48205.1"/>
    </source>
</evidence>
<protein>
    <submittedName>
        <fullName evidence="2">Uncharacterized protein</fullName>
    </submittedName>
</protein>
<evidence type="ECO:0000256" key="1">
    <source>
        <dbReference type="SAM" id="MobiDB-lite"/>
    </source>
</evidence>
<sequence>MTEHRLNDLLTPLFLNEYISNELRSIFIDFVFHGRPRRDIDGANGMNSCNRLLQIPVDSRKFHGLWGDAIAAAQNGNTYLSTRWEVGCFRRSENGKLESAPFASDDLFHARYLRRCPADCASLPNCEGLLIQRESMNTQFLGGCKLRESRIAISVSSMMGSKPASFSTVTLRDHKSEEHHDMRSPRAREDARILMRANNCGGFPCVAEFQVETHVLLQDWQQEWNSTLGHIERIV</sequence>
<dbReference type="EMBL" id="MSFO01000005">
    <property type="protein sequence ID" value="PLB48205.1"/>
    <property type="molecule type" value="Genomic_DNA"/>
</dbReference>
<dbReference type="GeneID" id="36555466"/>